<dbReference type="GO" id="GO:0009066">
    <property type="term" value="P:aspartate family amino acid metabolic process"/>
    <property type="evidence" value="ECO:0007669"/>
    <property type="project" value="UniProtKB-ARBA"/>
</dbReference>
<dbReference type="OrthoDB" id="9788068at2"/>
<dbReference type="EMBL" id="CP043420">
    <property type="protein sequence ID" value="QEL11031.1"/>
    <property type="molecule type" value="Genomic_DNA"/>
</dbReference>
<dbReference type="PANTHER" id="PTHR11707:SF28">
    <property type="entry name" value="60 KDA LYSOPHOSPHOLIPASE"/>
    <property type="match status" value="1"/>
</dbReference>
<dbReference type="Proteomes" id="UP000322553">
    <property type="component" value="Chromosome"/>
</dbReference>
<evidence type="ECO:0000256" key="3">
    <source>
        <dbReference type="ARBA" id="ARBA00022801"/>
    </source>
</evidence>
<dbReference type="CDD" id="cd08963">
    <property type="entry name" value="L-asparaginase_I"/>
    <property type="match status" value="1"/>
</dbReference>
<dbReference type="RefSeq" id="WP_070977395.1">
    <property type="nucleotide sequence ID" value="NZ_CP043420.1"/>
</dbReference>
<dbReference type="InterPro" id="IPR037152">
    <property type="entry name" value="L-asparaginase_N_sf"/>
</dbReference>
<keyword evidence="3" id="KW-0378">Hydrolase</keyword>
<dbReference type="SMART" id="SM00870">
    <property type="entry name" value="Asparaginase"/>
    <property type="match status" value="1"/>
</dbReference>
<dbReference type="PIRSF" id="PIRSF500176">
    <property type="entry name" value="L_ASNase"/>
    <property type="match status" value="1"/>
</dbReference>
<dbReference type="FunFam" id="3.40.50.40:FF:000001">
    <property type="entry name" value="L-asparaginase 1"/>
    <property type="match status" value="1"/>
</dbReference>
<proteinExistence type="inferred from homology"/>
<protein>
    <recommendedName>
        <fullName evidence="2">asparaginase</fullName>
        <ecNumber evidence="2">3.5.1.1</ecNumber>
    </recommendedName>
</protein>
<dbReference type="InterPro" id="IPR036152">
    <property type="entry name" value="Asp/glu_Ase-like_sf"/>
</dbReference>
<dbReference type="InterPro" id="IPR041725">
    <property type="entry name" value="L-asparaginase_I"/>
</dbReference>
<comment type="similarity">
    <text evidence="1">Belongs to the asparaginase 1 family.</text>
</comment>
<keyword evidence="5" id="KW-1185">Reference proteome</keyword>
<dbReference type="GO" id="GO:0004067">
    <property type="term" value="F:asparaginase activity"/>
    <property type="evidence" value="ECO:0007669"/>
    <property type="project" value="UniProtKB-UniRule"/>
</dbReference>
<dbReference type="PIRSF" id="PIRSF001220">
    <property type="entry name" value="L-ASNase_gatD"/>
    <property type="match status" value="1"/>
</dbReference>
<dbReference type="PROSITE" id="PS51732">
    <property type="entry name" value="ASN_GLN_ASE_3"/>
    <property type="match status" value="1"/>
</dbReference>
<dbReference type="EC" id="3.5.1.1" evidence="2"/>
<dbReference type="InterPro" id="IPR027474">
    <property type="entry name" value="L-asparaginase_N"/>
</dbReference>
<dbReference type="Pfam" id="PF00710">
    <property type="entry name" value="Asparaginase"/>
    <property type="match status" value="1"/>
</dbReference>
<dbReference type="InterPro" id="IPR006034">
    <property type="entry name" value="Asparaginase/glutaminase-like"/>
</dbReference>
<evidence type="ECO:0000313" key="5">
    <source>
        <dbReference type="Proteomes" id="UP000322553"/>
    </source>
</evidence>
<dbReference type="Gene3D" id="3.40.50.1170">
    <property type="entry name" value="L-asparaginase, N-terminal domain"/>
    <property type="match status" value="1"/>
</dbReference>
<gene>
    <name evidence="4" type="ORF">FY550_07755</name>
</gene>
<dbReference type="PROSITE" id="PS00144">
    <property type="entry name" value="ASN_GLN_ASE_1"/>
    <property type="match status" value="1"/>
</dbReference>
<dbReference type="InterPro" id="IPR020827">
    <property type="entry name" value="Asparaginase/glutaminase_AS1"/>
</dbReference>
<dbReference type="PRINTS" id="PR00139">
    <property type="entry name" value="ASNGLNASE"/>
</dbReference>
<name>A0A1S1NWN9_9GAMM</name>
<dbReference type="AlphaFoldDB" id="A0A1S1NWN9"/>
<dbReference type="InterPro" id="IPR027473">
    <property type="entry name" value="L-asparaginase_C"/>
</dbReference>
<sequence length="336" mass="36552">MNRILMIYTGGTIGMYPGPRGLEPGHDFEQRARQQLQRLPSKRLEALPDFDCLEYNDPIDSSNARPEHWARIAHDVLEHRHSYDGFIILHGTDTLAWTAASLTWQLSGLGKPVIVSGAQHPLEAEQSDGPANLELALGFAARNDLVGVAVAFGGQLLRGDTARKWDTHAHRGFASPNAALLGEWLQDSPQLHEVFSPSANDGECTPMPYPAVVTPHVARLVLWPGISAEILSRLLGDDIQGLVLEVWGSGNIPEDPAIINLLRQASERGCLIVAISQCPHGTLQMTNYATGHALLSAGVINGADMTPEAAFTRLIYLLSQQLSPEKCRRQFSPSSA</sequence>
<accession>A0A1S1NWN9</accession>
<evidence type="ECO:0000256" key="2">
    <source>
        <dbReference type="ARBA" id="ARBA00012920"/>
    </source>
</evidence>
<dbReference type="SUPFAM" id="SSF53774">
    <property type="entry name" value="Glutaminase/Asparaginase"/>
    <property type="match status" value="1"/>
</dbReference>
<dbReference type="KEGG" id="kuy:FY550_07755"/>
<evidence type="ECO:0000256" key="1">
    <source>
        <dbReference type="ARBA" id="ARBA00010518"/>
    </source>
</evidence>
<dbReference type="STRING" id="657387.BH688_03995"/>
<dbReference type="PROSITE" id="PS00917">
    <property type="entry name" value="ASN_GLN_ASE_2"/>
    <property type="match status" value="1"/>
</dbReference>
<dbReference type="Pfam" id="PF17763">
    <property type="entry name" value="Asparaginase_C"/>
    <property type="match status" value="1"/>
</dbReference>
<organism evidence="4 5">
    <name type="scientific">Kushneria phosphatilytica</name>
    <dbReference type="NCBI Taxonomy" id="657387"/>
    <lineage>
        <taxon>Bacteria</taxon>
        <taxon>Pseudomonadati</taxon>
        <taxon>Pseudomonadota</taxon>
        <taxon>Gammaproteobacteria</taxon>
        <taxon>Oceanospirillales</taxon>
        <taxon>Halomonadaceae</taxon>
        <taxon>Kushneria</taxon>
    </lineage>
</organism>
<dbReference type="InterPro" id="IPR027475">
    <property type="entry name" value="Asparaginase/glutaminase_AS2"/>
</dbReference>
<dbReference type="Gene3D" id="3.40.50.40">
    <property type="match status" value="1"/>
</dbReference>
<dbReference type="PANTHER" id="PTHR11707">
    <property type="entry name" value="L-ASPARAGINASE"/>
    <property type="match status" value="1"/>
</dbReference>
<evidence type="ECO:0000313" key="4">
    <source>
        <dbReference type="EMBL" id="QEL11031.1"/>
    </source>
</evidence>
<dbReference type="InterPro" id="IPR040919">
    <property type="entry name" value="Asparaginase_C"/>
</dbReference>
<reference evidence="4 5" key="1">
    <citation type="submission" date="2019-08" db="EMBL/GenBank/DDBJ databases">
        <title>Complete genome sequence of Kushneria sp. YCWA18, a halophilic phosphate-solubilizing bacterium isolated from Daqiao saltern in China.</title>
        <authorList>
            <person name="Du G.-X."/>
            <person name="Qu L.-Y."/>
        </authorList>
    </citation>
    <scope>NUCLEOTIDE SEQUENCE [LARGE SCALE GENOMIC DNA]</scope>
    <source>
        <strain evidence="4 5">YCWA18</strain>
    </source>
</reference>